<dbReference type="RefSeq" id="XP_005643634.1">
    <property type="nucleotide sequence ID" value="XM_005643577.1"/>
</dbReference>
<dbReference type="GeneID" id="17037020"/>
<dbReference type="eggNOG" id="KOG0379">
    <property type="taxonomic scope" value="Eukaryota"/>
</dbReference>
<dbReference type="Gene3D" id="2.120.10.80">
    <property type="entry name" value="Kelch-type beta propeller"/>
    <property type="match status" value="2"/>
</dbReference>
<gene>
    <name evidence="3" type="ORF">COCSUDRAFT_59576</name>
</gene>
<proteinExistence type="predicted"/>
<dbReference type="EMBL" id="AGSI01000020">
    <property type="protein sequence ID" value="EIE19090.1"/>
    <property type="molecule type" value="Genomic_DNA"/>
</dbReference>
<organism evidence="3 4">
    <name type="scientific">Coccomyxa subellipsoidea (strain C-169)</name>
    <name type="common">Green microalga</name>
    <dbReference type="NCBI Taxonomy" id="574566"/>
    <lineage>
        <taxon>Eukaryota</taxon>
        <taxon>Viridiplantae</taxon>
        <taxon>Chlorophyta</taxon>
        <taxon>core chlorophytes</taxon>
        <taxon>Trebouxiophyceae</taxon>
        <taxon>Trebouxiophyceae incertae sedis</taxon>
        <taxon>Coccomyxaceae</taxon>
        <taxon>Coccomyxa</taxon>
        <taxon>Coccomyxa subellipsoidea</taxon>
    </lineage>
</organism>
<dbReference type="SUPFAM" id="SSF117281">
    <property type="entry name" value="Kelch motif"/>
    <property type="match status" value="2"/>
</dbReference>
<dbReference type="OrthoDB" id="10251809at2759"/>
<dbReference type="PANTHER" id="PTHR46093:SF3">
    <property type="entry name" value="ACYL-COA-BINDING DOMAIN-CONTAINING PROTEIN 4"/>
    <property type="match status" value="1"/>
</dbReference>
<keyword evidence="4" id="KW-1185">Reference proteome</keyword>
<dbReference type="InterPro" id="IPR015915">
    <property type="entry name" value="Kelch-typ_b-propeller"/>
</dbReference>
<evidence type="ECO:0000256" key="2">
    <source>
        <dbReference type="ARBA" id="ARBA00022737"/>
    </source>
</evidence>
<protein>
    <submittedName>
        <fullName evidence="3">Galactose oxidase</fullName>
    </submittedName>
</protein>
<keyword evidence="2" id="KW-0677">Repeat</keyword>
<dbReference type="AlphaFoldDB" id="I0YL21"/>
<dbReference type="PANTHER" id="PTHR46093">
    <property type="entry name" value="ACYL-COA-BINDING DOMAIN-CONTAINING PROTEIN 5"/>
    <property type="match status" value="1"/>
</dbReference>
<evidence type="ECO:0000313" key="4">
    <source>
        <dbReference type="Proteomes" id="UP000007264"/>
    </source>
</evidence>
<dbReference type="KEGG" id="csl:COCSUDRAFT_59576"/>
<evidence type="ECO:0000313" key="3">
    <source>
        <dbReference type="EMBL" id="EIE19090.1"/>
    </source>
</evidence>
<reference evidence="3 4" key="1">
    <citation type="journal article" date="2012" name="Genome Biol.">
        <title>The genome of the polar eukaryotic microalga coccomyxa subellipsoidea reveals traits of cold adaptation.</title>
        <authorList>
            <person name="Blanc G."/>
            <person name="Agarkova I."/>
            <person name="Grimwood J."/>
            <person name="Kuo A."/>
            <person name="Brueggeman A."/>
            <person name="Dunigan D."/>
            <person name="Gurnon J."/>
            <person name="Ladunga I."/>
            <person name="Lindquist E."/>
            <person name="Lucas S."/>
            <person name="Pangilinan J."/>
            <person name="Proschold T."/>
            <person name="Salamov A."/>
            <person name="Schmutz J."/>
            <person name="Weeks D."/>
            <person name="Yamada T."/>
            <person name="Claverie J.M."/>
            <person name="Grigoriev I."/>
            <person name="Van Etten J."/>
            <person name="Lomsadze A."/>
            <person name="Borodovsky M."/>
        </authorList>
    </citation>
    <scope>NUCLEOTIDE SEQUENCE [LARGE SCALE GENOMIC DNA]</scope>
    <source>
        <strain evidence="3 4">C-169</strain>
    </source>
</reference>
<dbReference type="Proteomes" id="UP000007264">
    <property type="component" value="Unassembled WGS sequence"/>
</dbReference>
<evidence type="ECO:0000256" key="1">
    <source>
        <dbReference type="ARBA" id="ARBA00022441"/>
    </source>
</evidence>
<name>I0YL21_COCSC</name>
<sequence length="310" mass="33763">MSRYVEDKESKREASNDAWLFSIKEGRWSPVTYAPGDVPRVRLAAQAVVVDRHLWVIAGWDPGHKRDGGEILSDIWRLDLSTYQWTQIKPQGEELPAISRFQAVGLGSKVYIHTHRSLQDILVLDVSDVDAPSLSLQPLTSEDDPPMGLHSLTAAADGRMFLFGGAPKEGPMLGDLWSLTVKGGTGGGAWAELDPDGKAPHVRCSQAVAAVGTDIFFVGGSYYKVEGGLQPLNDLFVLDTKQLQWQYPRVAPGAGPSPRNAATVTAVGGKLVLYGGWNPFVETYNDTFVMDVSGYAALRDKVPLEPEEED</sequence>
<accession>I0YL21</accession>
<keyword evidence="1" id="KW-0880">Kelch repeat</keyword>
<dbReference type="Pfam" id="PF24681">
    <property type="entry name" value="Kelch_KLHDC2_KLHL20_DRC7"/>
    <property type="match status" value="2"/>
</dbReference>
<comment type="caution">
    <text evidence="3">The sequence shown here is derived from an EMBL/GenBank/DDBJ whole genome shotgun (WGS) entry which is preliminary data.</text>
</comment>